<keyword evidence="1" id="KW-1133">Transmembrane helix</keyword>
<dbReference type="NCBIfam" id="TIGR04370">
    <property type="entry name" value="glyco_rpt_poly"/>
    <property type="match status" value="1"/>
</dbReference>
<protein>
    <submittedName>
        <fullName evidence="2">Oligosaccharide repeat unit polymerase</fullName>
    </submittedName>
</protein>
<organism evidence="2 3">
    <name type="scientific">Flavobacterium nitrogenifigens</name>
    <dbReference type="NCBI Taxonomy" id="1617283"/>
    <lineage>
        <taxon>Bacteria</taxon>
        <taxon>Pseudomonadati</taxon>
        <taxon>Bacteroidota</taxon>
        <taxon>Flavobacteriia</taxon>
        <taxon>Flavobacteriales</taxon>
        <taxon>Flavobacteriaceae</taxon>
        <taxon>Flavobacterium</taxon>
    </lineage>
</organism>
<reference evidence="2 3" key="1">
    <citation type="submission" date="2017-05" db="EMBL/GenBank/DDBJ databases">
        <authorList>
            <person name="Varghese N."/>
            <person name="Submissions S."/>
        </authorList>
    </citation>
    <scope>NUCLEOTIDE SEQUENCE [LARGE SCALE GENOMIC DNA]</scope>
    <source>
        <strain evidence="2 3">DSM 29982</strain>
    </source>
</reference>
<feature type="transmembrane region" description="Helical" evidence="1">
    <location>
        <begin position="387"/>
        <end position="408"/>
    </location>
</feature>
<keyword evidence="3" id="KW-1185">Reference proteome</keyword>
<sequence>MEELVLRFGLYYIFFSFLLFFLFKKYLLSIFDPFLFTVLMMASSLSLSTDSYFFFYVFFSILAFTIGFRLIKLPVRNDTKIEKLIDLQLLEIFTILFFILYVVLSLYFLKLSGVPLFSDNPTEAKISRFVEGTGWMRRVFFLSNFLLICICLLLIVSKKRFIFFVMFVAYFLLSILQGSKSGALGIVAVFWYFYQQNNIWSDSVIYIKKLIKSKMKYFLIVTAVLFLSIVIKEAQIEEEDGNPIFAIGFRLMEFGDVMIYYKTQIVRDSFANFNFIDYFLYEFNSIFGMLRLTDYYEPMGYQMVKTYWSTSSLFDDVVLGPNTVFFVRGHIFFGYIGGIIYSFLIGILTAYFRKKIIEIRITSVFRYALAVYGFFLIPAFLKEFNQAIGTMFDFVFYLGPIFFLSLIIKESFNKNKIIIE</sequence>
<feature type="transmembrane region" description="Helical" evidence="1">
    <location>
        <begin position="135"/>
        <end position="156"/>
    </location>
</feature>
<feature type="transmembrane region" description="Helical" evidence="1">
    <location>
        <begin position="6"/>
        <end position="23"/>
    </location>
</feature>
<feature type="transmembrane region" description="Helical" evidence="1">
    <location>
        <begin position="163"/>
        <end position="194"/>
    </location>
</feature>
<evidence type="ECO:0000256" key="1">
    <source>
        <dbReference type="SAM" id="Phobius"/>
    </source>
</evidence>
<evidence type="ECO:0000313" key="3">
    <source>
        <dbReference type="Proteomes" id="UP000319267"/>
    </source>
</evidence>
<feature type="transmembrane region" description="Helical" evidence="1">
    <location>
        <begin position="30"/>
        <end position="47"/>
    </location>
</feature>
<feature type="transmembrane region" description="Helical" evidence="1">
    <location>
        <begin position="214"/>
        <end position="231"/>
    </location>
</feature>
<dbReference type="EMBL" id="FXTQ01000004">
    <property type="protein sequence ID" value="SMO81983.1"/>
    <property type="molecule type" value="Genomic_DNA"/>
</dbReference>
<feature type="transmembrane region" description="Helical" evidence="1">
    <location>
        <begin position="92"/>
        <end position="109"/>
    </location>
</feature>
<accession>A0A521EDH9</accession>
<evidence type="ECO:0000313" key="2">
    <source>
        <dbReference type="EMBL" id="SMO81983.1"/>
    </source>
</evidence>
<keyword evidence="1" id="KW-0472">Membrane</keyword>
<feature type="transmembrane region" description="Helical" evidence="1">
    <location>
        <begin position="53"/>
        <end position="71"/>
    </location>
</feature>
<proteinExistence type="predicted"/>
<dbReference type="RefSeq" id="WP_111379787.1">
    <property type="nucleotide sequence ID" value="NZ_FXTQ01000004.1"/>
</dbReference>
<dbReference type="Proteomes" id="UP000319267">
    <property type="component" value="Unassembled WGS sequence"/>
</dbReference>
<name>A0A521EDH9_9FLAO</name>
<gene>
    <name evidence="2" type="ORF">SAMN06265220_104124</name>
</gene>
<dbReference type="AlphaFoldDB" id="A0A521EDH9"/>
<feature type="transmembrane region" description="Helical" evidence="1">
    <location>
        <begin position="364"/>
        <end position="381"/>
    </location>
</feature>
<keyword evidence="1" id="KW-0812">Transmembrane</keyword>
<feature type="transmembrane region" description="Helical" evidence="1">
    <location>
        <begin position="331"/>
        <end position="352"/>
    </location>
</feature>